<dbReference type="WBParaSite" id="PTRK_0001247800.1">
    <property type="protein sequence ID" value="PTRK_0001247800.1"/>
    <property type="gene ID" value="PTRK_0001247800"/>
</dbReference>
<dbReference type="Proteomes" id="UP000038045">
    <property type="component" value="Unplaced"/>
</dbReference>
<feature type="domain" description="HIT-type" evidence="2">
    <location>
        <begin position="4"/>
        <end position="37"/>
    </location>
</feature>
<protein>
    <submittedName>
        <fullName evidence="4">HIT-type domain-containing protein</fullName>
    </submittedName>
</protein>
<accession>A0A0N4ZV69</accession>
<dbReference type="InterPro" id="IPR039646">
    <property type="entry name" value="ZNHIT2"/>
</dbReference>
<reference evidence="4" key="1">
    <citation type="submission" date="2017-02" db="UniProtKB">
        <authorList>
            <consortium name="WormBaseParasite"/>
        </authorList>
    </citation>
    <scope>IDENTIFICATION</scope>
</reference>
<evidence type="ECO:0000259" key="2">
    <source>
        <dbReference type="PROSITE" id="PS51083"/>
    </source>
</evidence>
<keyword evidence="1" id="KW-0863">Zinc-finger</keyword>
<keyword evidence="3" id="KW-1185">Reference proteome</keyword>
<name>A0A0N4ZV69_PARTI</name>
<proteinExistence type="predicted"/>
<dbReference type="Gene3D" id="3.30.60.190">
    <property type="match status" value="1"/>
</dbReference>
<keyword evidence="1" id="KW-0479">Metal-binding</keyword>
<evidence type="ECO:0000313" key="4">
    <source>
        <dbReference type="WBParaSite" id="PTRK_0001247800.1"/>
    </source>
</evidence>
<dbReference type="STRING" id="131310.A0A0N4ZV69"/>
<dbReference type="PANTHER" id="PTHR15555">
    <property type="entry name" value="ZINC FINGER HIT DOMAIN CONTAINING PROTEIN 2 PROTEIN FON -RELATED"/>
    <property type="match status" value="1"/>
</dbReference>
<dbReference type="InterPro" id="IPR007529">
    <property type="entry name" value="Znf_HIT"/>
</dbReference>
<evidence type="ECO:0000313" key="3">
    <source>
        <dbReference type="Proteomes" id="UP000038045"/>
    </source>
</evidence>
<keyword evidence="1" id="KW-0862">Zinc</keyword>
<evidence type="ECO:0000256" key="1">
    <source>
        <dbReference type="PROSITE-ProRule" id="PRU00453"/>
    </source>
</evidence>
<dbReference type="PANTHER" id="PTHR15555:SF0">
    <property type="entry name" value="ZINC FINGER HIT DOMAIN-CONTAINING PROTEIN 2"/>
    <property type="match status" value="1"/>
</dbReference>
<dbReference type="AlphaFoldDB" id="A0A0N4ZV69"/>
<dbReference type="GO" id="GO:0008270">
    <property type="term" value="F:zinc ion binding"/>
    <property type="evidence" value="ECO:0007669"/>
    <property type="project" value="UniProtKB-UniRule"/>
</dbReference>
<organism evidence="3 4">
    <name type="scientific">Parastrongyloides trichosuri</name>
    <name type="common">Possum-specific nematode worm</name>
    <dbReference type="NCBI Taxonomy" id="131310"/>
    <lineage>
        <taxon>Eukaryota</taxon>
        <taxon>Metazoa</taxon>
        <taxon>Ecdysozoa</taxon>
        <taxon>Nematoda</taxon>
        <taxon>Chromadorea</taxon>
        <taxon>Rhabditida</taxon>
        <taxon>Tylenchina</taxon>
        <taxon>Panagrolaimomorpha</taxon>
        <taxon>Strongyloidoidea</taxon>
        <taxon>Strongyloididae</taxon>
        <taxon>Parastrongyloides</taxon>
    </lineage>
</organism>
<sequence length="179" mass="20956">MNTCFFCNCDSTSLNKCPRCKKYFCSLKCYKFPNHYCSEHFYKEWIDKETGKELKKGNPLIMPFEEYMKHHENIEEVDMPPDISEAEAEANDIDSDDDNLDYLEDVVNDATEDFNKLSMRDIDAMLTTKGLTMIDDDENNMNNLFSQLTSEEQKTFNRLFEEYQISLSGASKSCFENKK</sequence>
<dbReference type="PROSITE" id="PS51083">
    <property type="entry name" value="ZF_HIT"/>
    <property type="match status" value="1"/>
</dbReference>